<dbReference type="CDD" id="cd01837">
    <property type="entry name" value="SGNH_plant_lipase_like"/>
    <property type="match status" value="1"/>
</dbReference>
<sequence>MSFKVCTCFLVFIGFIIFNPQTTLGAQEIPCFFSFGDSLVDNGNNNNLDTTSKANYRPYGIDFPDGPTGRFTNGRTIIDIVAQLLGFNDFIPPFATASGQEIIKGINYGSGGAGIRDETGKHRGDNLSFNKQMLNHRTTISRIASLIGNETSARKHLSKCLYSVMIGSNDYINNYYLPQNYNSSSKYTPDQYAAALIQQYLDQLMTLYNYGARKLVLFGLGPLGCIPTEISMFPTPTCVDSINDAVQLFNDRLKQLVEDLNTRLSQAKLIYINVSSIQFGAPASIGLQIFNQPCCQVSSTTGLCIPGQKPCITRALNLFWDDFHPCETLNLYTAARAYKKLLPWDAYPTDISHLVLES</sequence>
<dbReference type="PANTHER" id="PTHR45650:SF9">
    <property type="entry name" value="SGNH HYDROLASE-TYPE ESTERASE DOMAIN-CONTAINING PROTEIN"/>
    <property type="match status" value="1"/>
</dbReference>
<feature type="signal peptide" evidence="8">
    <location>
        <begin position="1"/>
        <end position="25"/>
    </location>
</feature>
<keyword evidence="6" id="KW-0442">Lipid degradation</keyword>
<evidence type="ECO:0000256" key="1">
    <source>
        <dbReference type="ARBA" id="ARBA00004613"/>
    </source>
</evidence>
<keyword evidence="9" id="KW-1185">Reference proteome</keyword>
<organism evidence="9 10">
    <name type="scientific">Coffea arabica</name>
    <name type="common">Arabian coffee</name>
    <dbReference type="NCBI Taxonomy" id="13443"/>
    <lineage>
        <taxon>Eukaryota</taxon>
        <taxon>Viridiplantae</taxon>
        <taxon>Streptophyta</taxon>
        <taxon>Embryophyta</taxon>
        <taxon>Tracheophyta</taxon>
        <taxon>Spermatophyta</taxon>
        <taxon>Magnoliopsida</taxon>
        <taxon>eudicotyledons</taxon>
        <taxon>Gunneridae</taxon>
        <taxon>Pentapetalae</taxon>
        <taxon>asterids</taxon>
        <taxon>lamiids</taxon>
        <taxon>Gentianales</taxon>
        <taxon>Rubiaceae</taxon>
        <taxon>Ixoroideae</taxon>
        <taxon>Gardenieae complex</taxon>
        <taxon>Bertiereae - Coffeeae clade</taxon>
        <taxon>Coffeeae</taxon>
        <taxon>Coffea</taxon>
    </lineage>
</organism>
<dbReference type="GeneID" id="140035842"/>
<keyword evidence="3" id="KW-0964">Secreted</keyword>
<comment type="similarity">
    <text evidence="2">Belongs to the 'GDSL' lipolytic enzyme family.</text>
</comment>
<evidence type="ECO:0000256" key="3">
    <source>
        <dbReference type="ARBA" id="ARBA00022525"/>
    </source>
</evidence>
<comment type="subcellular location">
    <subcellularLocation>
        <location evidence="1">Secreted</location>
    </subcellularLocation>
</comment>
<dbReference type="Pfam" id="PF00657">
    <property type="entry name" value="Lipase_GDSL"/>
    <property type="match status" value="1"/>
</dbReference>
<evidence type="ECO:0000313" key="10">
    <source>
        <dbReference type="RefSeq" id="XP_071933329.1"/>
    </source>
</evidence>
<evidence type="ECO:0000256" key="4">
    <source>
        <dbReference type="ARBA" id="ARBA00022729"/>
    </source>
</evidence>
<gene>
    <name evidence="10" type="primary">LOC140035842</name>
</gene>
<name>A0ABM4WNG3_COFAR</name>
<evidence type="ECO:0000256" key="5">
    <source>
        <dbReference type="ARBA" id="ARBA00022801"/>
    </source>
</evidence>
<dbReference type="InterPro" id="IPR036514">
    <property type="entry name" value="SGNH_hydro_sf"/>
</dbReference>
<dbReference type="SUPFAM" id="SSF52266">
    <property type="entry name" value="SGNH hydrolase"/>
    <property type="match status" value="1"/>
</dbReference>
<dbReference type="Proteomes" id="UP001652660">
    <property type="component" value="Chromosome 2c"/>
</dbReference>
<feature type="chain" id="PRO_5046374384" evidence="8">
    <location>
        <begin position="26"/>
        <end position="358"/>
    </location>
</feature>
<protein>
    <submittedName>
        <fullName evidence="10">GDSL esterase/lipase At1g29670-like isoform X1</fullName>
    </submittedName>
</protein>
<keyword evidence="4 8" id="KW-0732">Signal</keyword>
<keyword evidence="7" id="KW-0443">Lipid metabolism</keyword>
<dbReference type="InterPro" id="IPR001087">
    <property type="entry name" value="GDSL"/>
</dbReference>
<evidence type="ECO:0000313" key="9">
    <source>
        <dbReference type="Proteomes" id="UP001652660"/>
    </source>
</evidence>
<dbReference type="Gene3D" id="3.40.50.1110">
    <property type="entry name" value="SGNH hydrolase"/>
    <property type="match status" value="1"/>
</dbReference>
<keyword evidence="5" id="KW-0378">Hydrolase</keyword>
<evidence type="ECO:0000256" key="7">
    <source>
        <dbReference type="ARBA" id="ARBA00023098"/>
    </source>
</evidence>
<evidence type="ECO:0000256" key="2">
    <source>
        <dbReference type="ARBA" id="ARBA00008668"/>
    </source>
</evidence>
<proteinExistence type="inferred from homology"/>
<dbReference type="InterPro" id="IPR035669">
    <property type="entry name" value="SGNH_plant_lipase-like"/>
</dbReference>
<dbReference type="PANTHER" id="PTHR45650">
    <property type="entry name" value="GDSL-LIKE LIPASE/ACYLHYDROLASE-RELATED"/>
    <property type="match status" value="1"/>
</dbReference>
<accession>A0ABM4WNG3</accession>
<dbReference type="RefSeq" id="XP_071933329.1">
    <property type="nucleotide sequence ID" value="XM_072077228.1"/>
</dbReference>
<reference evidence="10" key="1">
    <citation type="submission" date="2025-08" db="UniProtKB">
        <authorList>
            <consortium name="RefSeq"/>
        </authorList>
    </citation>
    <scope>IDENTIFICATION</scope>
    <source>
        <tissue evidence="10">Leaves</tissue>
    </source>
</reference>
<dbReference type="InterPro" id="IPR051238">
    <property type="entry name" value="GDSL_esterase/lipase"/>
</dbReference>
<evidence type="ECO:0000256" key="8">
    <source>
        <dbReference type="SAM" id="SignalP"/>
    </source>
</evidence>
<evidence type="ECO:0000256" key="6">
    <source>
        <dbReference type="ARBA" id="ARBA00022963"/>
    </source>
</evidence>